<gene>
    <name evidence="1" type="ORF">BCL93_103175</name>
</gene>
<accession>A0A328XSG2</accession>
<sequence>MIIVPVIGTIALAALIFGGQAISDDSVDGEIQQALATSLDTSSAIELQNLQEVQYGYGICGAYKTADDDGYASFFYDTSRKRLTLDVNSREYTSNCGLSAIC</sequence>
<reference evidence="1 2" key="1">
    <citation type="submission" date="2018-06" db="EMBL/GenBank/DDBJ databases">
        <title>Comparative analysis of microorganisms from saline springs in Andes Mountain Range, Colombia.</title>
        <authorList>
            <person name="Rubin E."/>
        </authorList>
    </citation>
    <scope>NUCLEOTIDE SEQUENCE [LARGE SCALE GENOMIC DNA]</scope>
    <source>
        <strain evidence="1 2">USBA-857</strain>
    </source>
</reference>
<comment type="caution">
    <text evidence="1">The sequence shown here is derived from an EMBL/GenBank/DDBJ whole genome shotgun (WGS) entry which is preliminary data.</text>
</comment>
<dbReference type="Proteomes" id="UP000249700">
    <property type="component" value="Unassembled WGS sequence"/>
</dbReference>
<evidence type="ECO:0000313" key="2">
    <source>
        <dbReference type="Proteomes" id="UP000249700"/>
    </source>
</evidence>
<evidence type="ECO:0000313" key="1">
    <source>
        <dbReference type="EMBL" id="RAR62942.1"/>
    </source>
</evidence>
<proteinExistence type="predicted"/>
<dbReference type="AlphaFoldDB" id="A0A328XSG2"/>
<protein>
    <submittedName>
        <fullName evidence="1">Uncharacterized protein</fullName>
    </submittedName>
</protein>
<organism evidence="1 2">
    <name type="scientific">Onishia taeanensis</name>
    <dbReference type="NCBI Taxonomy" id="284577"/>
    <lineage>
        <taxon>Bacteria</taxon>
        <taxon>Pseudomonadati</taxon>
        <taxon>Pseudomonadota</taxon>
        <taxon>Gammaproteobacteria</taxon>
        <taxon>Oceanospirillales</taxon>
        <taxon>Halomonadaceae</taxon>
        <taxon>Onishia</taxon>
    </lineage>
</organism>
<dbReference type="EMBL" id="QLSX01000003">
    <property type="protein sequence ID" value="RAR62942.1"/>
    <property type="molecule type" value="Genomic_DNA"/>
</dbReference>
<name>A0A328XSG2_9GAMM</name>